<keyword evidence="5" id="KW-0547">Nucleotide-binding</keyword>
<dbReference type="FunFam" id="1.10.510.10:FF:000024">
    <property type="entry name" value="Probable serine/threonine-protein kinase cot-1"/>
    <property type="match status" value="1"/>
</dbReference>
<dbReference type="GO" id="GO:0005524">
    <property type="term" value="F:ATP binding"/>
    <property type="evidence" value="ECO:0007669"/>
    <property type="project" value="UniProtKB-KW"/>
</dbReference>
<evidence type="ECO:0000256" key="5">
    <source>
        <dbReference type="ARBA" id="ARBA00022741"/>
    </source>
</evidence>
<dbReference type="Proteomes" id="UP000095282">
    <property type="component" value="Unplaced"/>
</dbReference>
<evidence type="ECO:0000313" key="12">
    <source>
        <dbReference type="WBParaSite" id="Csp11.Scaffold630.g17404.t1"/>
    </source>
</evidence>
<dbReference type="InterPro" id="IPR008271">
    <property type="entry name" value="Ser/Thr_kinase_AS"/>
</dbReference>
<dbReference type="PROSITE" id="PS50011">
    <property type="entry name" value="PROTEIN_KINASE_DOM"/>
    <property type="match status" value="1"/>
</dbReference>
<dbReference type="GO" id="GO:0007010">
    <property type="term" value="P:cytoskeleton organization"/>
    <property type="evidence" value="ECO:0007669"/>
    <property type="project" value="UniProtKB-ARBA"/>
</dbReference>
<evidence type="ECO:0000256" key="9">
    <source>
        <dbReference type="ARBA" id="ARBA00048679"/>
    </source>
</evidence>
<dbReference type="Gene3D" id="1.10.510.10">
    <property type="entry name" value="Transferase(Phosphotransferase) domain 1"/>
    <property type="match status" value="1"/>
</dbReference>
<dbReference type="SMART" id="SM00220">
    <property type="entry name" value="S_TKc"/>
    <property type="match status" value="1"/>
</dbReference>
<dbReference type="AlphaFoldDB" id="A0A1I7UMC5"/>
<dbReference type="InterPro" id="IPR050236">
    <property type="entry name" value="Ser_Thr_kinase_AGC"/>
</dbReference>
<keyword evidence="7" id="KW-0067">ATP-binding</keyword>
<evidence type="ECO:0000313" key="11">
    <source>
        <dbReference type="Proteomes" id="UP000095282"/>
    </source>
</evidence>
<proteinExistence type="predicted"/>
<organism evidence="11 12">
    <name type="scientific">Caenorhabditis tropicalis</name>
    <dbReference type="NCBI Taxonomy" id="1561998"/>
    <lineage>
        <taxon>Eukaryota</taxon>
        <taxon>Metazoa</taxon>
        <taxon>Ecdysozoa</taxon>
        <taxon>Nematoda</taxon>
        <taxon>Chromadorea</taxon>
        <taxon>Rhabditida</taxon>
        <taxon>Rhabditina</taxon>
        <taxon>Rhabditomorpha</taxon>
        <taxon>Rhabditoidea</taxon>
        <taxon>Rhabditidae</taxon>
        <taxon>Peloderinae</taxon>
        <taxon>Caenorhabditis</taxon>
    </lineage>
</organism>
<feature type="domain" description="Protein kinase" evidence="10">
    <location>
        <begin position="1"/>
        <end position="245"/>
    </location>
</feature>
<evidence type="ECO:0000256" key="3">
    <source>
        <dbReference type="ARBA" id="ARBA00022553"/>
    </source>
</evidence>
<dbReference type="PROSITE" id="PS00108">
    <property type="entry name" value="PROTEIN_KINASE_ST"/>
    <property type="match status" value="1"/>
</dbReference>
<dbReference type="EC" id="2.7.11.1" evidence="1"/>
<keyword evidence="2" id="KW-0723">Serine/threonine-protein kinase</keyword>
<dbReference type="GO" id="GO:0035556">
    <property type="term" value="P:intracellular signal transduction"/>
    <property type="evidence" value="ECO:0007669"/>
    <property type="project" value="TreeGrafter"/>
</dbReference>
<evidence type="ECO:0000259" key="10">
    <source>
        <dbReference type="PROSITE" id="PS50011"/>
    </source>
</evidence>
<evidence type="ECO:0000256" key="1">
    <source>
        <dbReference type="ARBA" id="ARBA00012513"/>
    </source>
</evidence>
<sequence>MTPSSSRHKKLSNMKIPYVHREKESLAFLSRQENSHPSVVGLYCTFQDAESLYFVLSYAKYGDLIDLMKKLPKERLTVEDGRYYAANLLAALDHIHSLGIIHRDVKPENLLVKEDGRILLTDFGSAKFLKDYEKEEVEEEGSNGRRRGSFVGSAQYCTPELLEGLRLHPSCDIWSFGVTLFVFLSSVAPFDDLSEYLVFRRVQDVLYQFPDDFPNEQAKDLIEKVIVKKEENRLKSDEIKRHPFFESIDFEKLEEIEPPKLF</sequence>
<evidence type="ECO:0000256" key="4">
    <source>
        <dbReference type="ARBA" id="ARBA00022679"/>
    </source>
</evidence>
<reference evidence="12" key="1">
    <citation type="submission" date="2016-11" db="UniProtKB">
        <authorList>
            <consortium name="WormBaseParasite"/>
        </authorList>
    </citation>
    <scope>IDENTIFICATION</scope>
</reference>
<dbReference type="InterPro" id="IPR000719">
    <property type="entry name" value="Prot_kinase_dom"/>
</dbReference>
<evidence type="ECO:0000256" key="6">
    <source>
        <dbReference type="ARBA" id="ARBA00022777"/>
    </source>
</evidence>
<dbReference type="SUPFAM" id="SSF56112">
    <property type="entry name" value="Protein kinase-like (PK-like)"/>
    <property type="match status" value="1"/>
</dbReference>
<dbReference type="Gene3D" id="3.30.200.20">
    <property type="entry name" value="Phosphorylase Kinase, domain 1"/>
    <property type="match status" value="1"/>
</dbReference>
<evidence type="ECO:0000256" key="7">
    <source>
        <dbReference type="ARBA" id="ARBA00022840"/>
    </source>
</evidence>
<dbReference type="InterPro" id="IPR011009">
    <property type="entry name" value="Kinase-like_dom_sf"/>
</dbReference>
<keyword evidence="6" id="KW-0418">Kinase</keyword>
<evidence type="ECO:0000256" key="2">
    <source>
        <dbReference type="ARBA" id="ARBA00022527"/>
    </source>
</evidence>
<dbReference type="eggNOG" id="KOG0592">
    <property type="taxonomic scope" value="Eukaryota"/>
</dbReference>
<keyword evidence="4" id="KW-0808">Transferase</keyword>
<dbReference type="Pfam" id="PF00069">
    <property type="entry name" value="Pkinase"/>
    <property type="match status" value="1"/>
</dbReference>
<dbReference type="STRING" id="1561998.A0A1I7UMC5"/>
<dbReference type="GO" id="GO:0004674">
    <property type="term" value="F:protein serine/threonine kinase activity"/>
    <property type="evidence" value="ECO:0007669"/>
    <property type="project" value="UniProtKB-KW"/>
</dbReference>
<keyword evidence="11" id="KW-1185">Reference proteome</keyword>
<comment type="catalytic activity">
    <reaction evidence="9">
        <text>L-seryl-[protein] + ATP = O-phospho-L-seryl-[protein] + ADP + H(+)</text>
        <dbReference type="Rhea" id="RHEA:17989"/>
        <dbReference type="Rhea" id="RHEA-COMP:9863"/>
        <dbReference type="Rhea" id="RHEA-COMP:11604"/>
        <dbReference type="ChEBI" id="CHEBI:15378"/>
        <dbReference type="ChEBI" id="CHEBI:29999"/>
        <dbReference type="ChEBI" id="CHEBI:30616"/>
        <dbReference type="ChEBI" id="CHEBI:83421"/>
        <dbReference type="ChEBI" id="CHEBI:456216"/>
        <dbReference type="EC" id="2.7.11.1"/>
    </reaction>
</comment>
<comment type="catalytic activity">
    <reaction evidence="8">
        <text>L-threonyl-[protein] + ATP = O-phospho-L-threonyl-[protein] + ADP + H(+)</text>
        <dbReference type="Rhea" id="RHEA:46608"/>
        <dbReference type="Rhea" id="RHEA-COMP:11060"/>
        <dbReference type="Rhea" id="RHEA-COMP:11605"/>
        <dbReference type="ChEBI" id="CHEBI:15378"/>
        <dbReference type="ChEBI" id="CHEBI:30013"/>
        <dbReference type="ChEBI" id="CHEBI:30616"/>
        <dbReference type="ChEBI" id="CHEBI:61977"/>
        <dbReference type="ChEBI" id="CHEBI:456216"/>
        <dbReference type="EC" id="2.7.11.1"/>
    </reaction>
</comment>
<dbReference type="WBParaSite" id="Csp11.Scaffold630.g17404.t1">
    <property type="protein sequence ID" value="Csp11.Scaffold630.g17404.t1"/>
    <property type="gene ID" value="Csp11.Scaffold630.g17404"/>
</dbReference>
<dbReference type="PANTHER" id="PTHR24356:SF163">
    <property type="entry name" value="3-PHOSPHOINOSITIDE-DEPENDENT PROTEIN KINASE 1-RELATED"/>
    <property type="match status" value="1"/>
</dbReference>
<keyword evidence="3" id="KW-0597">Phosphoprotein</keyword>
<dbReference type="PANTHER" id="PTHR24356">
    <property type="entry name" value="SERINE/THREONINE-PROTEIN KINASE"/>
    <property type="match status" value="1"/>
</dbReference>
<name>A0A1I7UMC5_9PELO</name>
<accession>A0A1I7UMC5</accession>
<evidence type="ECO:0000256" key="8">
    <source>
        <dbReference type="ARBA" id="ARBA00047899"/>
    </source>
</evidence>
<protein>
    <recommendedName>
        <fullName evidence="1">non-specific serine/threonine protein kinase</fullName>
        <ecNumber evidence="1">2.7.11.1</ecNumber>
    </recommendedName>
</protein>